<dbReference type="PANTHER" id="PTHR33883:SF10">
    <property type="entry name" value="WPP DOMAIN-ASSOCIATED PROTEIN"/>
    <property type="match status" value="1"/>
</dbReference>
<dbReference type="OrthoDB" id="1687190at2759"/>
<dbReference type="AlphaFoldDB" id="A0A834HA35"/>
<organism evidence="1 2">
    <name type="scientific">Rhododendron simsii</name>
    <name type="common">Sims's rhododendron</name>
    <dbReference type="NCBI Taxonomy" id="118357"/>
    <lineage>
        <taxon>Eukaryota</taxon>
        <taxon>Viridiplantae</taxon>
        <taxon>Streptophyta</taxon>
        <taxon>Embryophyta</taxon>
        <taxon>Tracheophyta</taxon>
        <taxon>Spermatophyta</taxon>
        <taxon>Magnoliopsida</taxon>
        <taxon>eudicotyledons</taxon>
        <taxon>Gunneridae</taxon>
        <taxon>Pentapetalae</taxon>
        <taxon>asterids</taxon>
        <taxon>Ericales</taxon>
        <taxon>Ericaceae</taxon>
        <taxon>Ericoideae</taxon>
        <taxon>Rhodoreae</taxon>
        <taxon>Rhododendron</taxon>
    </lineage>
</organism>
<dbReference type="PANTHER" id="PTHR33883">
    <property type="entry name" value="WPP DOMAIN-ASSOCIATED PROTEIN"/>
    <property type="match status" value="1"/>
</dbReference>
<comment type="caution">
    <text evidence="1">The sequence shown here is derived from an EMBL/GenBank/DDBJ whole genome shotgun (WGS) entry which is preliminary data.</text>
</comment>
<keyword evidence="2" id="KW-1185">Reference proteome</keyword>
<reference evidence="1" key="1">
    <citation type="submission" date="2019-11" db="EMBL/GenBank/DDBJ databases">
        <authorList>
            <person name="Liu Y."/>
            <person name="Hou J."/>
            <person name="Li T.-Q."/>
            <person name="Guan C.-H."/>
            <person name="Wu X."/>
            <person name="Wu H.-Z."/>
            <person name="Ling F."/>
            <person name="Zhang R."/>
            <person name="Shi X.-G."/>
            <person name="Ren J.-P."/>
            <person name="Chen E.-F."/>
            <person name="Sun J.-M."/>
        </authorList>
    </citation>
    <scope>NUCLEOTIDE SEQUENCE</scope>
    <source>
        <strain evidence="1">Adult_tree_wgs_1</strain>
        <tissue evidence="1">Leaves</tissue>
    </source>
</reference>
<name>A0A834HA35_RHOSS</name>
<protein>
    <submittedName>
        <fullName evidence="1">Uncharacterized protein</fullName>
    </submittedName>
</protein>
<accession>A0A834HA35</accession>
<gene>
    <name evidence="1" type="ORF">RHSIM_Rhsim02G0161700</name>
</gene>
<sequence length="307" mass="34168">MSVGAVDSSKPSIVWKVEVLGNSLPDLQFRYIELQRNHSCGAGDDGGWSLCPSDGGPVAWMVMAVRRLDCGDWRGHTPITDVLGKIEGLEEGLGGVLGKIDGLGVEDRTSGVLRKIEGESFEENFWGERKPFSPSTWTGIVHVICIRMEGQEVMEGGSELGVDLLEDLDSYLEDINDRLTISRMVNDSVIKGMVKAVQQLATEEIAAKEIEVAVLKERLHVLQLHVDKCETIAWKGELAEALEQVEVHEVETNKFSQKLELMAKELEEGDEQGNMLLAVTRKKENHVLLPRGEDNDQRNQMQDIMNF</sequence>
<evidence type="ECO:0000313" key="1">
    <source>
        <dbReference type="EMBL" id="KAF7150676.1"/>
    </source>
</evidence>
<proteinExistence type="predicted"/>
<dbReference type="InterPro" id="IPR037490">
    <property type="entry name" value="WAP"/>
</dbReference>
<dbReference type="EMBL" id="WJXA01000002">
    <property type="protein sequence ID" value="KAF7150676.1"/>
    <property type="molecule type" value="Genomic_DNA"/>
</dbReference>
<evidence type="ECO:0000313" key="2">
    <source>
        <dbReference type="Proteomes" id="UP000626092"/>
    </source>
</evidence>
<dbReference type="Proteomes" id="UP000626092">
    <property type="component" value="Unassembled WGS sequence"/>
</dbReference>